<name>A0AAT9HPE5_9ACTN</name>
<gene>
    <name evidence="1" type="ORF">SHKM778_56780</name>
</gene>
<sequence>MRVGDMPGEGLEAGEIRHVGESEVTAGDDHVVEFLGRRFSGGEIFDRERECLTLGVVFRPAYDRLESDEIAYVRLLQPGGYVVPQHRARRV</sequence>
<protein>
    <submittedName>
        <fullName evidence="1">Uncharacterized protein</fullName>
    </submittedName>
</protein>
<dbReference type="EMBL" id="AP035768">
    <property type="protein sequence ID" value="BFO19290.1"/>
    <property type="molecule type" value="Genomic_DNA"/>
</dbReference>
<dbReference type="AlphaFoldDB" id="A0AAT9HPE5"/>
<reference evidence="1" key="1">
    <citation type="submission" date="2024-06" db="EMBL/GenBank/DDBJ databases">
        <authorList>
            <consortium name="consrtm"/>
            <person name="Uemura M."/>
            <person name="Terahara T."/>
        </authorList>
    </citation>
    <scope>NUCLEOTIDE SEQUENCE</scope>
    <source>
        <strain evidence="1">KM77-8</strain>
    </source>
</reference>
<reference evidence="1" key="2">
    <citation type="submission" date="2024-07" db="EMBL/GenBank/DDBJ databases">
        <title>Streptomyces haneummycinica sp. nov., a new antibiotic-producing actinobacterium isolated from marine sediment.</title>
        <authorList>
            <person name="Uemura M."/>
            <person name="Hamada M."/>
            <person name="Hirano S."/>
            <person name="Kobayashi K."/>
            <person name="Ohshiro T."/>
            <person name="Kobayashi T."/>
            <person name="Terahara T."/>
        </authorList>
    </citation>
    <scope>NUCLEOTIDE SEQUENCE</scope>
    <source>
        <strain evidence="1">KM77-8</strain>
    </source>
</reference>
<organism evidence="1">
    <name type="scientific">Streptomyces haneummycinicus</name>
    <dbReference type="NCBI Taxonomy" id="3074435"/>
    <lineage>
        <taxon>Bacteria</taxon>
        <taxon>Bacillati</taxon>
        <taxon>Actinomycetota</taxon>
        <taxon>Actinomycetes</taxon>
        <taxon>Kitasatosporales</taxon>
        <taxon>Streptomycetaceae</taxon>
        <taxon>Streptomyces</taxon>
    </lineage>
</organism>
<accession>A0AAT9HPE5</accession>
<evidence type="ECO:0000313" key="1">
    <source>
        <dbReference type="EMBL" id="BFO19290.1"/>
    </source>
</evidence>
<proteinExistence type="predicted"/>